<dbReference type="GeneID" id="100463027"/>
<reference evidence="9" key="1">
    <citation type="submission" date="2021-01" db="UniProtKB">
        <authorList>
            <consortium name="EnsemblMetazoa"/>
        </authorList>
    </citation>
    <scope>IDENTIFICATION</scope>
</reference>
<dbReference type="SMR" id="A0A7M6UGS3"/>
<comment type="subcellular location">
    <subcellularLocation>
        <location evidence="1 8">Cell membrane</location>
        <topology evidence="1 8">Multi-pass membrane protein</topology>
    </subcellularLocation>
</comment>
<keyword evidence="3 8" id="KW-0812">Transmembrane</keyword>
<dbReference type="GO" id="GO:0007635">
    <property type="term" value="P:chemosensory behavior"/>
    <property type="evidence" value="ECO:0007669"/>
    <property type="project" value="TreeGrafter"/>
</dbReference>
<keyword evidence="5 8" id="KW-0472">Membrane</keyword>
<feature type="transmembrane region" description="Helical" evidence="8">
    <location>
        <begin position="293"/>
        <end position="312"/>
    </location>
</feature>
<keyword evidence="2 8" id="KW-1003">Cell membrane</keyword>
<feature type="transmembrane region" description="Helical" evidence="8">
    <location>
        <begin position="53"/>
        <end position="73"/>
    </location>
</feature>
<dbReference type="PANTHER" id="PTHR21143">
    <property type="entry name" value="INVERTEBRATE GUSTATORY RECEPTOR"/>
    <property type="match status" value="1"/>
</dbReference>
<dbReference type="KEGG" id="nvi:100463027"/>
<dbReference type="GO" id="GO:0005886">
    <property type="term" value="C:plasma membrane"/>
    <property type="evidence" value="ECO:0007669"/>
    <property type="project" value="UniProtKB-SubCell"/>
</dbReference>
<evidence type="ECO:0000256" key="6">
    <source>
        <dbReference type="ARBA" id="ARBA00023170"/>
    </source>
</evidence>
<dbReference type="GO" id="GO:0030425">
    <property type="term" value="C:dendrite"/>
    <property type="evidence" value="ECO:0007669"/>
    <property type="project" value="TreeGrafter"/>
</dbReference>
<feature type="transmembrane region" description="Helical" evidence="8">
    <location>
        <begin position="255"/>
        <end position="273"/>
    </location>
</feature>
<evidence type="ECO:0000313" key="9">
    <source>
        <dbReference type="EnsemblMetazoa" id="NP_001177460"/>
    </source>
</evidence>
<dbReference type="GO" id="GO:0050909">
    <property type="term" value="P:sensory perception of taste"/>
    <property type="evidence" value="ECO:0007669"/>
    <property type="project" value="InterPro"/>
</dbReference>
<dbReference type="GO" id="GO:0043025">
    <property type="term" value="C:neuronal cell body"/>
    <property type="evidence" value="ECO:0007669"/>
    <property type="project" value="TreeGrafter"/>
</dbReference>
<dbReference type="OrthoDB" id="6366728at2759"/>
<organism evidence="9 10">
    <name type="scientific">Nasonia vitripennis</name>
    <name type="common">Parasitic wasp</name>
    <dbReference type="NCBI Taxonomy" id="7425"/>
    <lineage>
        <taxon>Eukaryota</taxon>
        <taxon>Metazoa</taxon>
        <taxon>Ecdysozoa</taxon>
        <taxon>Arthropoda</taxon>
        <taxon>Hexapoda</taxon>
        <taxon>Insecta</taxon>
        <taxon>Pterygota</taxon>
        <taxon>Neoptera</taxon>
        <taxon>Endopterygota</taxon>
        <taxon>Hymenoptera</taxon>
        <taxon>Apocrita</taxon>
        <taxon>Proctotrupomorpha</taxon>
        <taxon>Chalcidoidea</taxon>
        <taxon>Pteromalidae</taxon>
        <taxon>Pteromalinae</taxon>
        <taxon>Nasonia</taxon>
    </lineage>
</organism>
<evidence type="ECO:0000313" key="10">
    <source>
        <dbReference type="Proteomes" id="UP000002358"/>
    </source>
</evidence>
<comment type="function">
    <text evidence="8">Gustatory receptor which mediates acceptance or avoidance behavior, depending on its substrates.</text>
</comment>
<proteinExistence type="inferred from homology"/>
<evidence type="ECO:0000256" key="1">
    <source>
        <dbReference type="ARBA" id="ARBA00004651"/>
    </source>
</evidence>
<dbReference type="FunCoup" id="A0A7M6UGS3">
    <property type="interactions" value="27"/>
</dbReference>
<dbReference type="AlphaFoldDB" id="A0A7M6UGS3"/>
<feature type="transmembrane region" description="Helical" evidence="8">
    <location>
        <begin position="12"/>
        <end position="33"/>
    </location>
</feature>
<dbReference type="InParanoid" id="A0A7M6UGS3"/>
<dbReference type="GO" id="GO:0008049">
    <property type="term" value="P:male courtship behavior"/>
    <property type="evidence" value="ECO:0007669"/>
    <property type="project" value="TreeGrafter"/>
</dbReference>
<feature type="transmembrane region" description="Helical" evidence="8">
    <location>
        <begin position="147"/>
        <end position="172"/>
    </location>
</feature>
<dbReference type="RefSeq" id="NP_001177460.1">
    <property type="nucleotide sequence ID" value="NM_001190531.1"/>
</dbReference>
<dbReference type="GO" id="GO:0007165">
    <property type="term" value="P:signal transduction"/>
    <property type="evidence" value="ECO:0007669"/>
    <property type="project" value="UniProtKB-KW"/>
</dbReference>
<dbReference type="EnsemblMetazoa" id="NM_001190531">
    <property type="protein sequence ID" value="NP_001177460"/>
    <property type="gene ID" value="GeneID_100463027"/>
</dbReference>
<accession>A0A7M6UGS3</accession>
<dbReference type="PANTHER" id="PTHR21143:SF133">
    <property type="entry name" value="GUSTATORY AND PHEROMONE RECEPTOR 32A-RELATED"/>
    <property type="match status" value="1"/>
</dbReference>
<evidence type="ECO:0000256" key="2">
    <source>
        <dbReference type="ARBA" id="ARBA00022475"/>
    </source>
</evidence>
<evidence type="ECO:0000256" key="7">
    <source>
        <dbReference type="ARBA" id="ARBA00023224"/>
    </source>
</evidence>
<name>A0A7M6UGS3_NASVI</name>
<sequence length="393" mass="44756">MILRKSTEDIIFFTTCLFYYFKVLGIAPISLYIKSTKKSASQCVVFTRSNRALVYDVVLILNLVTANIYKILYLCLRVSSTKIITIEAVTNCLEDFVTCLSAVFILIIICFSREKLSAMVNAISGLTECLDGFGVENPKKHKLQLEIGMIILVNITTWILVFVTTAVAEFSYLLYDTIMYSNVIVVNALLIQYGVVLKLLRHNFKMLNENLLVISQEVPIKIQSPVESNRRVERLSQLRKLHASMCKVSRDVSNYYSYPALACVVCVFYTLIYTCYYLTRPIVLYDQNLRGDMFVMSLVYGLLLVFSVVILTKSVTATIDESDRTKEIINAGLLRFEDDEKMSKKLNQFSSYLLHTDVKFKVSKLFSLDDSLLTSMASSIATYLVIVLQFLQK</sequence>
<keyword evidence="4 8" id="KW-1133">Transmembrane helix</keyword>
<comment type="similarity">
    <text evidence="8">Belongs to the insect chemoreceptor superfamily. Gustatory receptor (GR) family.</text>
</comment>
<evidence type="ECO:0000256" key="3">
    <source>
        <dbReference type="ARBA" id="ARBA00022692"/>
    </source>
</evidence>
<feature type="transmembrane region" description="Helical" evidence="8">
    <location>
        <begin position="178"/>
        <end position="200"/>
    </location>
</feature>
<evidence type="ECO:0000256" key="5">
    <source>
        <dbReference type="ARBA" id="ARBA00023136"/>
    </source>
</evidence>
<keyword evidence="10" id="KW-1185">Reference proteome</keyword>
<dbReference type="InterPro" id="IPR013604">
    <property type="entry name" value="7TM_chemorcpt"/>
</dbReference>
<protein>
    <recommendedName>
        <fullName evidence="8">Gustatory receptor</fullName>
    </recommendedName>
</protein>
<dbReference type="Proteomes" id="UP000002358">
    <property type="component" value="Chromosome 4"/>
</dbReference>
<feature type="transmembrane region" description="Helical" evidence="8">
    <location>
        <begin position="93"/>
        <end position="111"/>
    </location>
</feature>
<dbReference type="Pfam" id="PF08395">
    <property type="entry name" value="7tm_7"/>
    <property type="match status" value="1"/>
</dbReference>
<keyword evidence="7 8" id="KW-0807">Transducer</keyword>
<dbReference type="GO" id="GO:0030424">
    <property type="term" value="C:axon"/>
    <property type="evidence" value="ECO:0007669"/>
    <property type="project" value="TreeGrafter"/>
</dbReference>
<dbReference type="CTD" id="23687602"/>
<keyword evidence="6 8" id="KW-0675">Receptor</keyword>
<evidence type="ECO:0000256" key="4">
    <source>
        <dbReference type="ARBA" id="ARBA00022989"/>
    </source>
</evidence>
<evidence type="ECO:0000256" key="8">
    <source>
        <dbReference type="RuleBase" id="RU363108"/>
    </source>
</evidence>